<dbReference type="PANTHER" id="PTHR35784">
    <property type="entry name" value="MEDIATOR OF RNA POLYMERASE II TRANSCRIPTION SUBUNIT 5"/>
    <property type="match status" value="1"/>
</dbReference>
<dbReference type="InterPro" id="IPR014801">
    <property type="entry name" value="Mediator_Med5_fun"/>
</dbReference>
<dbReference type="EMBL" id="BPWL01000003">
    <property type="protein sequence ID" value="GJJ08870.1"/>
    <property type="molecule type" value="Genomic_DNA"/>
</dbReference>
<dbReference type="GO" id="GO:0006357">
    <property type="term" value="P:regulation of transcription by RNA polymerase II"/>
    <property type="evidence" value="ECO:0007669"/>
    <property type="project" value="InterPro"/>
</dbReference>
<keyword evidence="4 9" id="KW-0805">Transcription regulation</keyword>
<sequence>MALEPGFEANHSESVVQSAIAQVFTHHDLLDQIEFKIRSSASMSASMSSSDSVTEDDSKFGSGTVRYELLASLISAGLLDHKFAIELMVNAPPNVQTRISMYLQESGSDVDTFIDSKFSADVSFDDIQTFVHRVMRDLHSHAPFTSLLHSNHDIERLGQMCKALTEHESLLEVLTLHTPLYDMIAHSLACLDEFDLTTIHSSVFNIGSRNFSADQIRTCSIIYPPDSLSQENKFILEAWRKAIFDPSREGIDDDILRSTKPQVLLSLSATLFSEAIDACISKKMDAEALQNGLSYYMSPLLNWTLVGIVQALLDEVERRSFQSPQHIKTLEEILSHKDCPSTVLRITRQQILRLYSDPKAQAHTPTPNMTALVSNVLKVPPPTSQNIKEPGAWLHEPRTLIRHALALASTGKVPTIDISRCLSMTNVRTFFDFTWREMLAAADMGGIELCRRFATIMFAPTSGTSMESATPSVPPLLPLFLHAYVPSLLVYIDGQSPNDQNLSVQLLAAIVVSALTFAAHFEKALVGMNSGLSENVGGGGGGGGNKTSLPCSAIARKLRIDLRRLKGPSALALFQKLSASSTFISTFPSL</sequence>
<keyword evidence="5 9" id="KW-0010">Activator</keyword>
<name>A0AAV5A7C0_9AGAM</name>
<keyword evidence="6 9" id="KW-0804">Transcription</keyword>
<dbReference type="PANTHER" id="PTHR35784:SF1">
    <property type="entry name" value="MEDIATOR OF RNA POLYMERASE II TRANSCRIPTION SUBUNIT 5"/>
    <property type="match status" value="1"/>
</dbReference>
<protein>
    <recommendedName>
        <fullName evidence="3 9">Mediator of RNA polymerase II transcription subunit 5</fullName>
    </recommendedName>
    <alternativeName>
        <fullName evidence="8 9">Mediator complex subunit 5</fullName>
    </alternativeName>
</protein>
<evidence type="ECO:0000256" key="8">
    <source>
        <dbReference type="ARBA" id="ARBA00031256"/>
    </source>
</evidence>
<keyword evidence="7 9" id="KW-0539">Nucleus</keyword>
<comment type="function">
    <text evidence="9">Component of the Mediator complex, a coactivator involved in the regulated transcription of nearly all RNA polymerase II-dependent genes. Mediator functions as a bridge to convey information from gene-specific regulatory proteins to the basal RNA polymerase II transcription machinery. Mediator is recruited to promoters by direct interactions with regulatory proteins and serves as a scaffold for the assembly of a functional preinitiation complex with RNA polymerase II and the general transcription factors.</text>
</comment>
<reference evidence="10" key="1">
    <citation type="submission" date="2021-10" db="EMBL/GenBank/DDBJ databases">
        <title>De novo Genome Assembly of Clathrus columnatus (Basidiomycota, Fungi) Using Illumina and Nanopore Sequence Data.</title>
        <authorList>
            <person name="Ogiso-Tanaka E."/>
            <person name="Itagaki H."/>
            <person name="Hosoya T."/>
            <person name="Hosaka K."/>
        </authorList>
    </citation>
    <scope>NUCLEOTIDE SEQUENCE</scope>
    <source>
        <strain evidence="10">MO-923</strain>
    </source>
</reference>
<comment type="subcellular location">
    <subcellularLocation>
        <location evidence="1 9">Nucleus</location>
    </subcellularLocation>
</comment>
<proteinExistence type="inferred from homology"/>
<evidence type="ECO:0000256" key="4">
    <source>
        <dbReference type="ARBA" id="ARBA00023015"/>
    </source>
</evidence>
<evidence type="ECO:0000256" key="9">
    <source>
        <dbReference type="RuleBase" id="RU364142"/>
    </source>
</evidence>
<evidence type="ECO:0000256" key="3">
    <source>
        <dbReference type="ARBA" id="ARBA00020628"/>
    </source>
</evidence>
<evidence type="ECO:0000256" key="2">
    <source>
        <dbReference type="ARBA" id="ARBA00008782"/>
    </source>
</evidence>
<keyword evidence="11" id="KW-1185">Reference proteome</keyword>
<evidence type="ECO:0000256" key="5">
    <source>
        <dbReference type="ARBA" id="ARBA00023159"/>
    </source>
</evidence>
<evidence type="ECO:0000256" key="6">
    <source>
        <dbReference type="ARBA" id="ARBA00023163"/>
    </source>
</evidence>
<evidence type="ECO:0000256" key="1">
    <source>
        <dbReference type="ARBA" id="ARBA00004123"/>
    </source>
</evidence>
<comment type="caution">
    <text evidence="10">The sequence shown here is derived from an EMBL/GenBank/DDBJ whole genome shotgun (WGS) entry which is preliminary data.</text>
</comment>
<comment type="subunit">
    <text evidence="9">Component of the Mediator complex.</text>
</comment>
<dbReference type="Pfam" id="PF08689">
    <property type="entry name" value="Med5"/>
    <property type="match status" value="1"/>
</dbReference>
<dbReference type="Proteomes" id="UP001050691">
    <property type="component" value="Unassembled WGS sequence"/>
</dbReference>
<dbReference type="AlphaFoldDB" id="A0AAV5A7C0"/>
<dbReference type="GO" id="GO:0016592">
    <property type="term" value="C:mediator complex"/>
    <property type="evidence" value="ECO:0007669"/>
    <property type="project" value="InterPro"/>
</dbReference>
<gene>
    <name evidence="9" type="primary">MED5</name>
    <name evidence="10" type="ORF">Clacol_003090</name>
</gene>
<organism evidence="10 11">
    <name type="scientific">Clathrus columnatus</name>
    <dbReference type="NCBI Taxonomy" id="1419009"/>
    <lineage>
        <taxon>Eukaryota</taxon>
        <taxon>Fungi</taxon>
        <taxon>Dikarya</taxon>
        <taxon>Basidiomycota</taxon>
        <taxon>Agaricomycotina</taxon>
        <taxon>Agaricomycetes</taxon>
        <taxon>Phallomycetidae</taxon>
        <taxon>Phallales</taxon>
        <taxon>Clathraceae</taxon>
        <taxon>Clathrus</taxon>
    </lineage>
</organism>
<accession>A0AAV5A7C0</accession>
<dbReference type="GO" id="GO:0003712">
    <property type="term" value="F:transcription coregulator activity"/>
    <property type="evidence" value="ECO:0007669"/>
    <property type="project" value="InterPro"/>
</dbReference>
<evidence type="ECO:0000256" key="7">
    <source>
        <dbReference type="ARBA" id="ARBA00023242"/>
    </source>
</evidence>
<comment type="similarity">
    <text evidence="2 9">Belongs to the Mediator complex subunit 5 family.</text>
</comment>
<evidence type="ECO:0000313" key="10">
    <source>
        <dbReference type="EMBL" id="GJJ08870.1"/>
    </source>
</evidence>
<evidence type="ECO:0000313" key="11">
    <source>
        <dbReference type="Proteomes" id="UP001050691"/>
    </source>
</evidence>